<sequence length="805" mass="91002">MNTQPYQMRTRKLQQLDYADRLDIGTVLFSSITCEVRCFNGAEMIIIKPSVFFLTIVAAVRTTQNPLISAPFDNFRIECTKSSVYLSTHKYNYFYCNKIKSKSGAVRISARMVGSQGFIRQDIVFAIVCERVDELYPWHGIPAGIVELEREDCYYSHLFDPVVDTESLYTCRSREYISGVTRLSDTRVQVLCCRLRTRDEANCREKEFTKPIGSDPRTEIYHRMQLINSIAVEGNNYRVRFCDLAPRAIGLFLFYLKKKFCKFDNFKLLYRRNYPCLSQIYDDLPVTAPITTETPINGEHHASETERRLTSQATTAPSAIKHVIQIFRPSTLYNSEENQNTRNMSILSSAKNDHSQDIESSLEFQRTSGGKFSTVVDRVKEGGRSTDWMTDEINKQNSAISLVSFIPTSVTQSHSASPKTEVTTSDRNRTTATPSYIATSSLQTTTSASLILLKPLNSKAQHTEATSRNRQLTTKTSTKRRMKQTLSWTISTTSLTATPQLTTTSVRSKELKPTTESPFLSSSQLRRNSSNGAYIDEETKYSPFEKKENNPSRDNQAFGSDNSFSLTSADPLETTSMENDGFSYKISNKIRRAPIKSQDVGVDYTEYDLPIKKSADGSRTYVPENHEPLNAPSAAIVYNAGKQNNVSGSAKRRKKKVQQHVQESYLGLKDDVSKELLSMNDDEINSVSTVVHTSSSTVSSEQDDLKFPTTDFSQINIEKTPENVYNPAKFYRTPPPKRPTQTEKVLTFCTKEIAIRDRHNLVIACGSETEIWQPFRCPEGSECFFSADSSYRICCAVAEAVRYAQ</sequence>
<feature type="compositionally biased region" description="Basic and acidic residues" evidence="1">
    <location>
        <begin position="298"/>
        <end position="309"/>
    </location>
</feature>
<feature type="compositionally biased region" description="Polar residues" evidence="1">
    <location>
        <begin position="552"/>
        <end position="578"/>
    </location>
</feature>
<accession>A0A0R3S687</accession>
<organism evidence="2 3">
    <name type="scientific">Elaeophora elaphi</name>
    <dbReference type="NCBI Taxonomy" id="1147741"/>
    <lineage>
        <taxon>Eukaryota</taxon>
        <taxon>Metazoa</taxon>
        <taxon>Ecdysozoa</taxon>
        <taxon>Nematoda</taxon>
        <taxon>Chromadorea</taxon>
        <taxon>Rhabditida</taxon>
        <taxon>Spirurina</taxon>
        <taxon>Spiruromorpha</taxon>
        <taxon>Filarioidea</taxon>
        <taxon>Onchocercidae</taxon>
        <taxon>Elaeophora</taxon>
    </lineage>
</organism>
<dbReference type="WBParaSite" id="EEL_0001030901-mRNA-1">
    <property type="protein sequence ID" value="EEL_0001030901-mRNA-1"/>
    <property type="gene ID" value="EEL_0001030901"/>
</dbReference>
<dbReference type="AlphaFoldDB" id="A0A0R3S687"/>
<name>A0A0R3S687_9BILA</name>
<feature type="compositionally biased region" description="Polar residues" evidence="1">
    <location>
        <begin position="410"/>
        <end position="423"/>
    </location>
</feature>
<feature type="region of interest" description="Disordered" evidence="1">
    <location>
        <begin position="410"/>
        <end position="435"/>
    </location>
</feature>
<reference evidence="3" key="1">
    <citation type="submission" date="2017-02" db="UniProtKB">
        <authorList>
            <consortium name="WormBaseParasite"/>
        </authorList>
    </citation>
    <scope>IDENTIFICATION</scope>
</reference>
<feature type="region of interest" description="Disordered" evidence="1">
    <location>
        <begin position="293"/>
        <end position="314"/>
    </location>
</feature>
<keyword evidence="2" id="KW-1185">Reference proteome</keyword>
<evidence type="ECO:0000256" key="1">
    <source>
        <dbReference type="SAM" id="MobiDB-lite"/>
    </source>
</evidence>
<feature type="compositionally biased region" description="Low complexity" evidence="1">
    <location>
        <begin position="520"/>
        <end position="531"/>
    </location>
</feature>
<protein>
    <submittedName>
        <fullName evidence="3">ZP domain-containing protein</fullName>
    </submittedName>
</protein>
<proteinExistence type="predicted"/>
<evidence type="ECO:0000313" key="2">
    <source>
        <dbReference type="Proteomes" id="UP000050640"/>
    </source>
</evidence>
<evidence type="ECO:0000313" key="3">
    <source>
        <dbReference type="WBParaSite" id="EEL_0001030901-mRNA-1"/>
    </source>
</evidence>
<feature type="compositionally biased region" description="Low complexity" evidence="1">
    <location>
        <begin position="485"/>
        <end position="505"/>
    </location>
</feature>
<dbReference type="Proteomes" id="UP000050640">
    <property type="component" value="Unplaced"/>
</dbReference>
<feature type="compositionally biased region" description="Basic and acidic residues" evidence="1">
    <location>
        <begin position="537"/>
        <end position="551"/>
    </location>
</feature>
<feature type="region of interest" description="Disordered" evidence="1">
    <location>
        <begin position="459"/>
        <end position="579"/>
    </location>
</feature>